<dbReference type="GO" id="GO:0016787">
    <property type="term" value="F:hydrolase activity"/>
    <property type="evidence" value="ECO:0007669"/>
    <property type="project" value="UniProtKB-KW"/>
</dbReference>
<dbReference type="Proteomes" id="UP000662857">
    <property type="component" value="Chromosome"/>
</dbReference>
<sequence>MNRVTAVIRPALVVLLVLVLLCALLVTLAVLAQRRLVYLPDASAVAPVEQYFPAGREVTLHTDDDLEIEAWFVPAERAEAEHTILVAPGNAGNRESRVPLAQALTRAGFDVLLLEYRGYGGNPGRPTETGLRADARAAREYLVTEARVEPRQMIYFGESLGAGVVTGLATEHPPAGLVLRSPFIDLAEAGAAHYPFLPVRTMLWDRFPVAEQIADVDVPVTVIYGTQDTIVPPEQSRSVADQAAGPTTVVEIPAADHNDPAMFSGDRLVTAVEELAAQLR</sequence>
<dbReference type="InterPro" id="IPR022742">
    <property type="entry name" value="Hydrolase_4"/>
</dbReference>
<dbReference type="InterPro" id="IPR029058">
    <property type="entry name" value="AB_hydrolase_fold"/>
</dbReference>
<feature type="domain" description="Serine aminopeptidase S33" evidence="1">
    <location>
        <begin position="80"/>
        <end position="190"/>
    </location>
</feature>
<dbReference type="AlphaFoldDB" id="A0A895YF88"/>
<dbReference type="RefSeq" id="WP_239678692.1">
    <property type="nucleotide sequence ID" value="NZ_CP070499.1"/>
</dbReference>
<keyword evidence="2" id="KW-0378">Hydrolase</keyword>
<protein>
    <submittedName>
        <fullName evidence="2">Alpha/beta hydrolase</fullName>
    </submittedName>
</protein>
<keyword evidence="3" id="KW-1185">Reference proteome</keyword>
<dbReference type="PANTHER" id="PTHR12277:SF79">
    <property type="entry name" value="XAA-PRO DIPEPTIDYL-PEPTIDASE-RELATED"/>
    <property type="match status" value="1"/>
</dbReference>
<gene>
    <name evidence="2" type="ORF">JQS43_09445</name>
</gene>
<dbReference type="SUPFAM" id="SSF53474">
    <property type="entry name" value="alpha/beta-Hydrolases"/>
    <property type="match status" value="1"/>
</dbReference>
<organism evidence="2 3">
    <name type="scientific">Natronosporangium hydrolyticum</name>
    <dbReference type="NCBI Taxonomy" id="2811111"/>
    <lineage>
        <taxon>Bacteria</taxon>
        <taxon>Bacillati</taxon>
        <taxon>Actinomycetota</taxon>
        <taxon>Actinomycetes</taxon>
        <taxon>Micromonosporales</taxon>
        <taxon>Micromonosporaceae</taxon>
        <taxon>Natronosporangium</taxon>
    </lineage>
</organism>
<dbReference type="KEGG" id="nhy:JQS43_09445"/>
<evidence type="ECO:0000313" key="2">
    <source>
        <dbReference type="EMBL" id="QSB16477.1"/>
    </source>
</evidence>
<dbReference type="Pfam" id="PF12146">
    <property type="entry name" value="Hydrolase_4"/>
    <property type="match status" value="1"/>
</dbReference>
<proteinExistence type="predicted"/>
<dbReference type="EMBL" id="CP070499">
    <property type="protein sequence ID" value="QSB16477.1"/>
    <property type="molecule type" value="Genomic_DNA"/>
</dbReference>
<evidence type="ECO:0000259" key="1">
    <source>
        <dbReference type="Pfam" id="PF12146"/>
    </source>
</evidence>
<name>A0A895YF88_9ACTN</name>
<dbReference type="PANTHER" id="PTHR12277">
    <property type="entry name" value="ALPHA/BETA HYDROLASE DOMAIN-CONTAINING PROTEIN"/>
    <property type="match status" value="1"/>
</dbReference>
<evidence type="ECO:0000313" key="3">
    <source>
        <dbReference type="Proteomes" id="UP000662857"/>
    </source>
</evidence>
<accession>A0A895YF88</accession>
<reference evidence="2" key="1">
    <citation type="submission" date="2021-02" db="EMBL/GenBank/DDBJ databases">
        <title>Natrosporangium hydrolyticum gen. nov., sp. nov, a haloalkaliphilic actinobacterium from a soda solonchak soil.</title>
        <authorList>
            <person name="Sorokin D.Y."/>
            <person name="Khijniak T.V."/>
            <person name="Zakharycheva A.P."/>
            <person name="Boueva O.V."/>
            <person name="Ariskina E.V."/>
            <person name="Hahnke R.L."/>
            <person name="Bunk B."/>
            <person name="Sproer C."/>
            <person name="Schumann P."/>
            <person name="Evtushenko L.I."/>
            <person name="Kublanov I.V."/>
        </authorList>
    </citation>
    <scope>NUCLEOTIDE SEQUENCE</scope>
    <source>
        <strain evidence="2">DSM 106523</strain>
    </source>
</reference>
<dbReference type="Gene3D" id="3.40.50.1820">
    <property type="entry name" value="alpha/beta hydrolase"/>
    <property type="match status" value="1"/>
</dbReference>